<sequence>MAESLVPGAVVSRVARRWQVCPQQIFGWRRLLVPETCGGPGGDASDDRTAPAFVRIVGEPAALAVPTPSPPPPAPAVAGIAIEVSGAIIRVAAGVDAKSLTAVLRAVRASGH</sequence>
<organism evidence="1 2">
    <name type="scientific">Acidiphilium iwatense</name>
    <dbReference type="NCBI Taxonomy" id="768198"/>
    <lineage>
        <taxon>Bacteria</taxon>
        <taxon>Pseudomonadati</taxon>
        <taxon>Pseudomonadota</taxon>
        <taxon>Alphaproteobacteria</taxon>
        <taxon>Acetobacterales</taxon>
        <taxon>Acidocellaceae</taxon>
        <taxon>Acidiphilium</taxon>
    </lineage>
</organism>
<protein>
    <submittedName>
        <fullName evidence="1">Transposase</fullName>
    </submittedName>
</protein>
<reference evidence="1 2" key="1">
    <citation type="submission" date="2022-01" db="EMBL/GenBank/DDBJ databases">
        <authorList>
            <person name="Won M."/>
            <person name="Kim S.-J."/>
            <person name="Kwon S.-W."/>
        </authorList>
    </citation>
    <scope>NUCLEOTIDE SEQUENCE [LARGE SCALE GENOMIC DNA]</scope>
    <source>
        <strain evidence="1 2">KCTC 23505</strain>
    </source>
</reference>
<evidence type="ECO:0000313" key="2">
    <source>
        <dbReference type="Proteomes" id="UP001521209"/>
    </source>
</evidence>
<keyword evidence="2" id="KW-1185">Reference proteome</keyword>
<proteinExistence type="predicted"/>
<gene>
    <name evidence="1" type="ORF">L2A60_20295</name>
</gene>
<dbReference type="EMBL" id="JAKGBZ010000133">
    <property type="protein sequence ID" value="MCF3948981.1"/>
    <property type="molecule type" value="Genomic_DNA"/>
</dbReference>
<evidence type="ECO:0000313" key="1">
    <source>
        <dbReference type="EMBL" id="MCF3948981.1"/>
    </source>
</evidence>
<accession>A0ABS9E1T6</accession>
<name>A0ABS9E1T6_9PROT</name>
<dbReference type="Proteomes" id="UP001521209">
    <property type="component" value="Unassembled WGS sequence"/>
</dbReference>
<comment type="caution">
    <text evidence="1">The sequence shown here is derived from an EMBL/GenBank/DDBJ whole genome shotgun (WGS) entry which is preliminary data.</text>
</comment>